<organism evidence="5 6">
    <name type="scientific">Cuscuta australis</name>
    <dbReference type="NCBI Taxonomy" id="267555"/>
    <lineage>
        <taxon>Eukaryota</taxon>
        <taxon>Viridiplantae</taxon>
        <taxon>Streptophyta</taxon>
        <taxon>Embryophyta</taxon>
        <taxon>Tracheophyta</taxon>
        <taxon>Spermatophyta</taxon>
        <taxon>Magnoliopsida</taxon>
        <taxon>eudicotyledons</taxon>
        <taxon>Gunneridae</taxon>
        <taxon>Pentapetalae</taxon>
        <taxon>asterids</taxon>
        <taxon>lamiids</taxon>
        <taxon>Solanales</taxon>
        <taxon>Convolvulaceae</taxon>
        <taxon>Cuscuteae</taxon>
        <taxon>Cuscuta</taxon>
        <taxon>Cuscuta subgen. Grammica</taxon>
        <taxon>Cuscuta sect. Cleistogrammica</taxon>
    </lineage>
</organism>
<evidence type="ECO:0000313" key="6">
    <source>
        <dbReference type="Proteomes" id="UP000249390"/>
    </source>
</evidence>
<proteinExistence type="predicted"/>
<dbReference type="Pfam" id="PF00076">
    <property type="entry name" value="RRM_1"/>
    <property type="match status" value="2"/>
</dbReference>
<dbReference type="PANTHER" id="PTHR48024">
    <property type="entry name" value="GEO13361P1-RELATED"/>
    <property type="match status" value="1"/>
</dbReference>
<name>A0A328DEN3_9ASTE</name>
<sequence length="421" mass="44866">MAKKEQLKKRKLIKKSEASNSRDKRLKKNNNSRNANFSPPESDSESSLDDVQALLEPFSKDQLIALVVDASLHHPILISTIRSVADSDISHRKIFVFGLGYDSTRETLLSVFQRYGEIEDCNVVTDRVTGKCKGYAFIAFKTRKAAAKSLKEPKKKIGSRVASCQLASSGPAAPGSAQQDVSGRKIYVSNVGQDTDASRLRDFFAKFGEIESGPFGVDPHTGKWKGYALFVYKTTEDARKCLEDPYKMFEGRQLHCEKAAEGKGVGKSGGAAGITTAVVNQPFQAMQAAPDILAAMAAAQNMALLGQNPAAALLNPLYSQLIGNANFGMLNPAMGLSQAVIGSGQAGQPGMAAAGYGTSIGGLGGNTLGMLGSFGMPSGGMPLSLTNAYPNLQDRQISASAKAPRSSGFSSHHIDERPYDF</sequence>
<dbReference type="InterPro" id="IPR000504">
    <property type="entry name" value="RRM_dom"/>
</dbReference>
<feature type="region of interest" description="Disordered" evidence="3">
    <location>
        <begin position="1"/>
        <end position="46"/>
    </location>
</feature>
<feature type="region of interest" description="Disordered" evidence="3">
    <location>
        <begin position="400"/>
        <end position="421"/>
    </location>
</feature>
<protein>
    <recommendedName>
        <fullName evidence="4">RRM domain-containing protein</fullName>
    </recommendedName>
</protein>
<gene>
    <name evidence="5" type="ORF">DM860_014131</name>
</gene>
<dbReference type="PANTHER" id="PTHR48024:SF9">
    <property type="entry name" value="UBP1-ASSOCIATED PROTEINS 1A-RELATED"/>
    <property type="match status" value="1"/>
</dbReference>
<evidence type="ECO:0000256" key="1">
    <source>
        <dbReference type="ARBA" id="ARBA00022884"/>
    </source>
</evidence>
<feature type="compositionally biased region" description="Basic and acidic residues" evidence="3">
    <location>
        <begin position="412"/>
        <end position="421"/>
    </location>
</feature>
<dbReference type="GO" id="GO:0003723">
    <property type="term" value="F:RNA binding"/>
    <property type="evidence" value="ECO:0007669"/>
    <property type="project" value="UniProtKB-UniRule"/>
</dbReference>
<feature type="compositionally biased region" description="Basic residues" evidence="3">
    <location>
        <begin position="1"/>
        <end position="13"/>
    </location>
</feature>
<evidence type="ECO:0000313" key="5">
    <source>
        <dbReference type="EMBL" id="RAL43994.1"/>
    </source>
</evidence>
<comment type="caution">
    <text evidence="5">The sequence shown here is derived from an EMBL/GenBank/DDBJ whole genome shotgun (WGS) entry which is preliminary data.</text>
</comment>
<keyword evidence="1 2" id="KW-0694">RNA-binding</keyword>
<dbReference type="EMBL" id="NQVE01000150">
    <property type="protein sequence ID" value="RAL43994.1"/>
    <property type="molecule type" value="Genomic_DNA"/>
</dbReference>
<accession>A0A328DEN3</accession>
<dbReference type="Proteomes" id="UP000249390">
    <property type="component" value="Unassembled WGS sequence"/>
</dbReference>
<dbReference type="Gene3D" id="3.30.70.330">
    <property type="match status" value="2"/>
</dbReference>
<keyword evidence="6" id="KW-1185">Reference proteome</keyword>
<dbReference type="InterPro" id="IPR035979">
    <property type="entry name" value="RBD_domain_sf"/>
</dbReference>
<dbReference type="InterPro" id="IPR050886">
    <property type="entry name" value="RNA-binding_reg"/>
</dbReference>
<evidence type="ECO:0000256" key="3">
    <source>
        <dbReference type="SAM" id="MobiDB-lite"/>
    </source>
</evidence>
<reference evidence="5 6" key="1">
    <citation type="submission" date="2018-06" db="EMBL/GenBank/DDBJ databases">
        <title>The Genome of Cuscuta australis (Dodder) Provides Insight into the Evolution of Plant Parasitism.</title>
        <authorList>
            <person name="Liu H."/>
        </authorList>
    </citation>
    <scope>NUCLEOTIDE SEQUENCE [LARGE SCALE GENOMIC DNA]</scope>
    <source>
        <strain evidence="6">cv. Yunnan</strain>
        <tissue evidence="5">Vines</tissue>
    </source>
</reference>
<dbReference type="SUPFAM" id="SSF54928">
    <property type="entry name" value="RNA-binding domain, RBD"/>
    <property type="match status" value="2"/>
</dbReference>
<dbReference type="GO" id="GO:0005634">
    <property type="term" value="C:nucleus"/>
    <property type="evidence" value="ECO:0007669"/>
    <property type="project" value="TreeGrafter"/>
</dbReference>
<dbReference type="InterPro" id="IPR012677">
    <property type="entry name" value="Nucleotide-bd_a/b_plait_sf"/>
</dbReference>
<dbReference type="AlphaFoldDB" id="A0A328DEN3"/>
<evidence type="ECO:0000256" key="2">
    <source>
        <dbReference type="PROSITE-ProRule" id="PRU00176"/>
    </source>
</evidence>
<dbReference type="SMART" id="SM00360">
    <property type="entry name" value="RRM"/>
    <property type="match status" value="2"/>
</dbReference>
<evidence type="ECO:0000259" key="4">
    <source>
        <dbReference type="PROSITE" id="PS50102"/>
    </source>
</evidence>
<feature type="domain" description="RRM" evidence="4">
    <location>
        <begin position="92"/>
        <end position="193"/>
    </location>
</feature>
<feature type="domain" description="RRM" evidence="4">
    <location>
        <begin position="184"/>
        <end position="261"/>
    </location>
</feature>
<dbReference type="PROSITE" id="PS50102">
    <property type="entry name" value="RRM"/>
    <property type="match status" value="2"/>
</dbReference>
<feature type="compositionally biased region" description="Basic and acidic residues" evidence="3">
    <location>
        <begin position="14"/>
        <end position="23"/>
    </location>
</feature>